<organism evidence="2 3">
    <name type="scientific">Richelia sinica FACHB-800</name>
    <dbReference type="NCBI Taxonomy" id="1357546"/>
    <lineage>
        <taxon>Bacteria</taxon>
        <taxon>Bacillati</taxon>
        <taxon>Cyanobacteriota</taxon>
        <taxon>Cyanophyceae</taxon>
        <taxon>Nostocales</taxon>
        <taxon>Nostocaceae</taxon>
        <taxon>Richelia</taxon>
    </lineage>
</organism>
<dbReference type="AlphaFoldDB" id="A0A975T9Y9"/>
<keyword evidence="1" id="KW-0472">Membrane</keyword>
<keyword evidence="3" id="KW-1185">Reference proteome</keyword>
<dbReference type="RefSeq" id="WP_190608316.1">
    <property type="nucleotide sequence ID" value="NZ_CP021056.1"/>
</dbReference>
<evidence type="ECO:0000313" key="3">
    <source>
        <dbReference type="Proteomes" id="UP000683511"/>
    </source>
</evidence>
<accession>A0A975T9Y9</accession>
<proteinExistence type="predicted"/>
<keyword evidence="1" id="KW-0812">Transmembrane</keyword>
<evidence type="ECO:0000256" key="1">
    <source>
        <dbReference type="SAM" id="Phobius"/>
    </source>
</evidence>
<gene>
    <name evidence="2" type="ORF">B6N60_03572</name>
</gene>
<feature type="transmembrane region" description="Helical" evidence="1">
    <location>
        <begin position="6"/>
        <end position="26"/>
    </location>
</feature>
<protein>
    <submittedName>
        <fullName evidence="2">Uncharacterized protein</fullName>
    </submittedName>
</protein>
<evidence type="ECO:0000313" key="2">
    <source>
        <dbReference type="EMBL" id="QXE24862.1"/>
    </source>
</evidence>
<keyword evidence="1" id="KW-1133">Transmembrane helix</keyword>
<dbReference type="Proteomes" id="UP000683511">
    <property type="component" value="Chromosome"/>
</dbReference>
<sequence length="207" mass="23620">MKISFIIKLVLPVLIIIICLIVYTKLESGNNQKTKLCDNNNTLTQIPVKNYDQNGVNKRDGTFIVDVDLNKQRNLKAIIFPKALSPQTWSKVPQSSIQYLGKGGDESWREWLSPDYFYLLTVPDNTTGLAFGRLCYRNGDVEVEPIKKLQKMWLGKIKINDKISIYSPVFIPNPNQNIVIVNTGSNYRDELGTVTEVYFTPQQMKSD</sequence>
<dbReference type="KEGG" id="rsin:B6N60_03572"/>
<reference evidence="2" key="1">
    <citation type="submission" date="2017-04" db="EMBL/GenBank/DDBJ databases">
        <title>Genome deletions in a multicellular cyanobacterial endosymbiont for morphological adaptation in marine diatoms.</title>
        <authorList>
            <person name="Wang Y."/>
            <person name="Gao H."/>
            <person name="Li R."/>
            <person name="Xu X."/>
        </authorList>
    </citation>
    <scope>NUCLEOTIDE SEQUENCE</scope>
    <source>
        <strain evidence="2">FACHB 800</strain>
    </source>
</reference>
<name>A0A975T9Y9_9NOST</name>
<dbReference type="EMBL" id="CP021056">
    <property type="protein sequence ID" value="QXE24862.1"/>
    <property type="molecule type" value="Genomic_DNA"/>
</dbReference>